<dbReference type="InterPro" id="IPR046002">
    <property type="entry name" value="DUF5958"/>
</dbReference>
<dbReference type="Proteomes" id="UP000641386">
    <property type="component" value="Unassembled WGS sequence"/>
</dbReference>
<evidence type="ECO:0000256" key="1">
    <source>
        <dbReference type="SAM" id="MobiDB-lite"/>
    </source>
</evidence>
<proteinExistence type="predicted"/>
<name>A0A919E3Z1_9ACTN</name>
<dbReference type="AlphaFoldDB" id="A0A919E3Z1"/>
<protein>
    <submittedName>
        <fullName evidence="2">Uncharacterized protein</fullName>
    </submittedName>
</protein>
<gene>
    <name evidence="2" type="ORF">GCM10014715_85570</name>
</gene>
<feature type="region of interest" description="Disordered" evidence="1">
    <location>
        <begin position="161"/>
        <end position="187"/>
    </location>
</feature>
<reference evidence="2" key="1">
    <citation type="journal article" date="2014" name="Int. J. Syst. Evol. Microbiol.">
        <title>Complete genome sequence of Corynebacterium casei LMG S-19264T (=DSM 44701T), isolated from a smear-ripened cheese.</title>
        <authorList>
            <consortium name="US DOE Joint Genome Institute (JGI-PGF)"/>
            <person name="Walter F."/>
            <person name="Albersmeier A."/>
            <person name="Kalinowski J."/>
            <person name="Ruckert C."/>
        </authorList>
    </citation>
    <scope>NUCLEOTIDE SEQUENCE</scope>
    <source>
        <strain evidence="2">JCM 3302</strain>
    </source>
</reference>
<dbReference type="Pfam" id="PF19383">
    <property type="entry name" value="DUF5958"/>
    <property type="match status" value="1"/>
</dbReference>
<organism evidence="2 3">
    <name type="scientific">Streptomyces spiralis</name>
    <dbReference type="NCBI Taxonomy" id="66376"/>
    <lineage>
        <taxon>Bacteria</taxon>
        <taxon>Bacillati</taxon>
        <taxon>Actinomycetota</taxon>
        <taxon>Actinomycetes</taxon>
        <taxon>Kitasatosporales</taxon>
        <taxon>Streptomycetaceae</taxon>
        <taxon>Streptomyces</taxon>
    </lineage>
</organism>
<dbReference type="EMBL" id="BNBC01000078">
    <property type="protein sequence ID" value="GHF17376.1"/>
    <property type="molecule type" value="Genomic_DNA"/>
</dbReference>
<comment type="caution">
    <text evidence="2">The sequence shown here is derived from an EMBL/GenBank/DDBJ whole genome shotgun (WGS) entry which is preliminary data.</text>
</comment>
<evidence type="ECO:0000313" key="2">
    <source>
        <dbReference type="EMBL" id="GHF17376.1"/>
    </source>
</evidence>
<reference evidence="2" key="2">
    <citation type="submission" date="2020-09" db="EMBL/GenBank/DDBJ databases">
        <authorList>
            <person name="Sun Q."/>
            <person name="Ohkuma M."/>
        </authorList>
    </citation>
    <scope>NUCLEOTIDE SEQUENCE</scope>
    <source>
        <strain evidence="2">JCM 3302</strain>
    </source>
</reference>
<sequence length="187" mass="20779">MTGRDVIHNELAQGLRRPTSQGIEWFDGLGPEEQSETLRLLRHHCVRARAVIEDGPGSVRRAGLRPTHTPAVLITRGRIDQQLGKIAGLAPLDERRMGSRLLIAVLAIADARRRERVLEFVAEQPGEDRPVVAALKRLAALVPHRHEDVLRVHLPTRQVTRAKRRPSIRADAAASANSELELRDPAT</sequence>
<accession>A0A919E3Z1</accession>
<evidence type="ECO:0000313" key="3">
    <source>
        <dbReference type="Proteomes" id="UP000641386"/>
    </source>
</evidence>
<keyword evidence="3" id="KW-1185">Reference proteome</keyword>
<dbReference type="RefSeq" id="WP_229904136.1">
    <property type="nucleotide sequence ID" value="NZ_BNBC01000078.1"/>
</dbReference>